<sequence>MKYFWLLFPLLFFLPAGCSEPKEEYSGGREIEIDCGPSAPEYLEDYVDFSDFKYVRLEANDSVPIGGVRKAMVFDGRIYVEDHRAKGVYIFDREGKFISKPARLGSGEQEFARIGDFQIDRELRQLIVLDSENGTLTFYDLDGDFIRRDTIGLDAVYFETTAEGYLFYQSPYYSPQDDVQPYHLIRTDKQYRILERLYNRREVSGLGIPVPSRFAKDPQGNVLFAPVYSPFIFRVEQGRLTPEYRLKYSWGNVLDVEDLYSADSDPKALLDRLSEGAPQYFNGWLIENGDQLCLQTQKGLVPTYTTYFDKASGRSLTLFSLKEDASNYRNILFHPVVGSDRGYYISAFSDASAIGLMKMEQARLPEDFKNAVLQHTDQDNPLLIFYKLKDF</sequence>
<organism evidence="1 2">
    <name type="scientific">Candidatus Merdimorpha stercoravium</name>
    <dbReference type="NCBI Taxonomy" id="2840863"/>
    <lineage>
        <taxon>Bacteria</taxon>
        <taxon>Pseudomonadati</taxon>
        <taxon>Bacteroidota</taxon>
        <taxon>Flavobacteriia</taxon>
        <taxon>Flavobacteriales</taxon>
        <taxon>Candidatus Merdimorpha</taxon>
    </lineage>
</organism>
<dbReference type="AlphaFoldDB" id="A0A9D1H9E0"/>
<evidence type="ECO:0000313" key="1">
    <source>
        <dbReference type="EMBL" id="HIT98035.1"/>
    </source>
</evidence>
<protein>
    <submittedName>
        <fullName evidence="1">6-bladed beta-propeller</fullName>
    </submittedName>
</protein>
<dbReference type="Gene3D" id="2.120.10.30">
    <property type="entry name" value="TolB, C-terminal domain"/>
    <property type="match status" value="1"/>
</dbReference>
<dbReference type="SUPFAM" id="SSF63829">
    <property type="entry name" value="Calcium-dependent phosphotriesterase"/>
    <property type="match status" value="1"/>
</dbReference>
<name>A0A9D1H9E0_9FLAO</name>
<dbReference type="EMBL" id="DVLY01000099">
    <property type="protein sequence ID" value="HIT98035.1"/>
    <property type="molecule type" value="Genomic_DNA"/>
</dbReference>
<dbReference type="Proteomes" id="UP000824161">
    <property type="component" value="Unassembled WGS sequence"/>
</dbReference>
<dbReference type="Pfam" id="PF17170">
    <property type="entry name" value="DUF5128"/>
    <property type="match status" value="1"/>
</dbReference>
<reference evidence="1" key="2">
    <citation type="journal article" date="2021" name="PeerJ">
        <title>Extensive microbial diversity within the chicken gut microbiome revealed by metagenomics and culture.</title>
        <authorList>
            <person name="Gilroy R."/>
            <person name="Ravi A."/>
            <person name="Getino M."/>
            <person name="Pursley I."/>
            <person name="Horton D.L."/>
            <person name="Alikhan N.F."/>
            <person name="Baker D."/>
            <person name="Gharbi K."/>
            <person name="Hall N."/>
            <person name="Watson M."/>
            <person name="Adriaenssens E.M."/>
            <person name="Foster-Nyarko E."/>
            <person name="Jarju S."/>
            <person name="Secka A."/>
            <person name="Antonio M."/>
            <person name="Oren A."/>
            <person name="Chaudhuri R.R."/>
            <person name="La Ragione R."/>
            <person name="Hildebrand F."/>
            <person name="Pallen M.J."/>
        </authorList>
    </citation>
    <scope>NUCLEOTIDE SEQUENCE</scope>
    <source>
        <strain evidence="1">1383</strain>
    </source>
</reference>
<accession>A0A9D1H9E0</accession>
<gene>
    <name evidence="1" type="ORF">IAC44_04265</name>
</gene>
<comment type="caution">
    <text evidence="1">The sequence shown here is derived from an EMBL/GenBank/DDBJ whole genome shotgun (WGS) entry which is preliminary data.</text>
</comment>
<evidence type="ECO:0000313" key="2">
    <source>
        <dbReference type="Proteomes" id="UP000824161"/>
    </source>
</evidence>
<proteinExistence type="predicted"/>
<reference evidence="1" key="1">
    <citation type="submission" date="2020-10" db="EMBL/GenBank/DDBJ databases">
        <authorList>
            <person name="Gilroy R."/>
        </authorList>
    </citation>
    <scope>NUCLEOTIDE SEQUENCE</scope>
    <source>
        <strain evidence="1">1383</strain>
    </source>
</reference>
<dbReference type="InterPro" id="IPR011042">
    <property type="entry name" value="6-blade_b-propeller_TolB-like"/>
</dbReference>